<dbReference type="AlphaFoldDB" id="A0A4Y2DL61"/>
<reference evidence="2 3" key="1">
    <citation type="journal article" date="2019" name="Sci. Rep.">
        <title>Orb-weaving spider Araneus ventricosus genome elucidates the spidroin gene catalogue.</title>
        <authorList>
            <person name="Kono N."/>
            <person name="Nakamura H."/>
            <person name="Ohtoshi R."/>
            <person name="Moran D.A.P."/>
            <person name="Shinohara A."/>
            <person name="Yoshida Y."/>
            <person name="Fujiwara M."/>
            <person name="Mori M."/>
            <person name="Tomita M."/>
            <person name="Arakawa K."/>
        </authorList>
    </citation>
    <scope>NUCLEOTIDE SEQUENCE [LARGE SCALE GENOMIC DNA]</scope>
</reference>
<dbReference type="PROSITE" id="PS50994">
    <property type="entry name" value="INTEGRASE"/>
    <property type="match status" value="1"/>
</dbReference>
<dbReference type="EMBL" id="BGPR01000379">
    <property type="protein sequence ID" value="GBM16736.1"/>
    <property type="molecule type" value="Genomic_DNA"/>
</dbReference>
<feature type="domain" description="Integrase catalytic" evidence="1">
    <location>
        <begin position="20"/>
        <end position="91"/>
    </location>
</feature>
<dbReference type="GO" id="GO:0015074">
    <property type="term" value="P:DNA integration"/>
    <property type="evidence" value="ECO:0007669"/>
    <property type="project" value="InterPro"/>
</dbReference>
<comment type="caution">
    <text evidence="2">The sequence shown here is derived from an EMBL/GenBank/DDBJ whole genome shotgun (WGS) entry which is preliminary data.</text>
</comment>
<dbReference type="InterPro" id="IPR001584">
    <property type="entry name" value="Integrase_cat-core"/>
</dbReference>
<organism evidence="2 3">
    <name type="scientific">Araneus ventricosus</name>
    <name type="common">Orbweaver spider</name>
    <name type="synonym">Epeira ventricosa</name>
    <dbReference type="NCBI Taxonomy" id="182803"/>
    <lineage>
        <taxon>Eukaryota</taxon>
        <taxon>Metazoa</taxon>
        <taxon>Ecdysozoa</taxon>
        <taxon>Arthropoda</taxon>
        <taxon>Chelicerata</taxon>
        <taxon>Arachnida</taxon>
        <taxon>Araneae</taxon>
        <taxon>Araneomorphae</taxon>
        <taxon>Entelegynae</taxon>
        <taxon>Araneoidea</taxon>
        <taxon>Araneidae</taxon>
        <taxon>Araneus</taxon>
    </lineage>
</organism>
<dbReference type="SUPFAM" id="SSF53098">
    <property type="entry name" value="Ribonuclease H-like"/>
    <property type="match status" value="1"/>
</dbReference>
<protein>
    <recommendedName>
        <fullName evidence="1">Integrase catalytic domain-containing protein</fullName>
    </recommendedName>
</protein>
<dbReference type="InterPro" id="IPR012337">
    <property type="entry name" value="RNaseH-like_sf"/>
</dbReference>
<dbReference type="Proteomes" id="UP000499080">
    <property type="component" value="Unassembled WGS sequence"/>
</dbReference>
<dbReference type="PANTHER" id="PTHR47266">
    <property type="entry name" value="ENDONUCLEASE-RELATED"/>
    <property type="match status" value="1"/>
</dbReference>
<sequence>MPRLEKDLKKRTKGRLQRYNVGAPIERMALNILGPFPVTRKGNRYVLVLMDYFTKWPEAIPIPNQGASTVAEKLVRSWISCYGVPMILHSDEALASATWNYTESGHGKGAPGGIGSIIKQSADKALAEGNDIPDVDALFTVMRERCTGVFVTTVSKSDITVIEKSLPQNIKPLVGTMQVHQISWCKAKPSSIDARSLSCFKYKPGDKCIHYHIKSHSYQDEMVDNCAIKVIS</sequence>
<dbReference type="Gene3D" id="3.30.420.10">
    <property type="entry name" value="Ribonuclease H-like superfamily/Ribonuclease H"/>
    <property type="match status" value="1"/>
</dbReference>
<accession>A0A4Y2DL61</accession>
<evidence type="ECO:0000313" key="2">
    <source>
        <dbReference type="EMBL" id="GBM16736.1"/>
    </source>
</evidence>
<dbReference type="OrthoDB" id="6375801at2759"/>
<dbReference type="GO" id="GO:0003676">
    <property type="term" value="F:nucleic acid binding"/>
    <property type="evidence" value="ECO:0007669"/>
    <property type="project" value="InterPro"/>
</dbReference>
<dbReference type="InterPro" id="IPR036397">
    <property type="entry name" value="RNaseH_sf"/>
</dbReference>
<evidence type="ECO:0000259" key="1">
    <source>
        <dbReference type="PROSITE" id="PS50994"/>
    </source>
</evidence>
<evidence type="ECO:0000313" key="3">
    <source>
        <dbReference type="Proteomes" id="UP000499080"/>
    </source>
</evidence>
<dbReference type="InterPro" id="IPR052160">
    <property type="entry name" value="Gypsy_RT_Integrase-like"/>
</dbReference>
<name>A0A4Y2DL61_ARAVE</name>
<keyword evidence="3" id="KW-1185">Reference proteome</keyword>
<proteinExistence type="predicted"/>
<gene>
    <name evidence="2" type="ORF">AVEN_9336_1</name>
</gene>